<feature type="domain" description="FAD/NAD(P)-binding" evidence="8">
    <location>
        <begin position="15"/>
        <end position="368"/>
    </location>
</feature>
<keyword evidence="2" id="KW-0285">Flavoprotein</keyword>
<feature type="binding site" evidence="5">
    <location>
        <position position="314"/>
    </location>
    <ligand>
        <name>NAD(+)</name>
        <dbReference type="ChEBI" id="CHEBI:57540"/>
    </ligand>
</feature>
<organism evidence="9 10">
    <name type="scientific">Saxophila tyrrhenica</name>
    <dbReference type="NCBI Taxonomy" id="1690608"/>
    <lineage>
        <taxon>Eukaryota</taxon>
        <taxon>Fungi</taxon>
        <taxon>Dikarya</taxon>
        <taxon>Ascomycota</taxon>
        <taxon>Pezizomycotina</taxon>
        <taxon>Dothideomycetes</taxon>
        <taxon>Dothideomycetidae</taxon>
        <taxon>Mycosphaerellales</taxon>
        <taxon>Extremaceae</taxon>
        <taxon>Saxophila</taxon>
    </lineage>
</organism>
<dbReference type="AlphaFoldDB" id="A0AAV9PPI9"/>
<dbReference type="Gene3D" id="3.50.50.60">
    <property type="entry name" value="FAD/NAD(P)-binding domain"/>
    <property type="match status" value="3"/>
</dbReference>
<proteinExistence type="inferred from homology"/>
<comment type="caution">
    <text evidence="9">The sequence shown here is derived from an EMBL/GenBank/DDBJ whole genome shotgun (WGS) entry which is preliminary data.</text>
</comment>
<dbReference type="RefSeq" id="XP_064662868.1">
    <property type="nucleotide sequence ID" value="XM_064798541.1"/>
</dbReference>
<keyword evidence="5" id="KW-0520">NAD</keyword>
<dbReference type="InterPro" id="IPR023753">
    <property type="entry name" value="FAD/NAD-binding_dom"/>
</dbReference>
<evidence type="ECO:0000313" key="10">
    <source>
        <dbReference type="Proteomes" id="UP001337655"/>
    </source>
</evidence>
<evidence type="ECO:0000259" key="7">
    <source>
        <dbReference type="Pfam" id="PF02852"/>
    </source>
</evidence>
<dbReference type="GeneID" id="89922627"/>
<dbReference type="PIRSF" id="PIRSF000350">
    <property type="entry name" value="Mercury_reductase_MerA"/>
    <property type="match status" value="1"/>
</dbReference>
<evidence type="ECO:0000256" key="1">
    <source>
        <dbReference type="ARBA" id="ARBA00007532"/>
    </source>
</evidence>
<dbReference type="Pfam" id="PF02852">
    <property type="entry name" value="Pyr_redox_dim"/>
    <property type="match status" value="1"/>
</dbReference>
<dbReference type="GO" id="GO:0003955">
    <property type="term" value="F:NAD(P)H dehydrogenase (quinone) activity"/>
    <property type="evidence" value="ECO:0007669"/>
    <property type="project" value="TreeGrafter"/>
</dbReference>
<dbReference type="SUPFAM" id="SSF51905">
    <property type="entry name" value="FAD/NAD(P)-binding domain"/>
    <property type="match status" value="1"/>
</dbReference>
<feature type="domain" description="Pyridine nucleotide-disulphide oxidoreductase dimerisation" evidence="7">
    <location>
        <begin position="395"/>
        <end position="503"/>
    </location>
</feature>
<sequence length="510" mass="55889">MASADTKEMTVKKFNAVVIGSGQSGTPLASALAQAGRKTALIERTHIGGTCINEGCTPTKTMIASGRVGHLAKRSADYGIWNIPTQSLEKGHKAYHSKEEGDWEKMNVAVDMMKVRQRKRDIVNSFRGGSEARLSKQEGLELITGDASFRDEKSLVVKMSGQEEGVVVAAEKFFINVGETPSRPDLPGLDQVDPKRVLDSTSIMELGEVPHHLIVLGGSYVGLEFAQLFRRLGSKVTVLQRGKQLVPREDPEIAEAVKQIMKEDGIDVHLDVTVANTKPDHGENVARKVVVFFELGQEHRRNLVNGSHLLLATGRTPNTESLNLSAAGVETDSKGYITVDPKLRTTSPAEIYALGDCHPGPKFTHMSYDDFRILKANHLSDSSSQTQLSTTDRQIPYVMYTDPQLGHIGLHEHEAKAKYGEDKIQTASMPMAWVARALETDESRGMMKAVVHKETEQILGFTCLGLEGGELMSIVQTAMLGSLKYTALQNAIYAHPTLAESLNNLWGYLK</sequence>
<dbReference type="PANTHER" id="PTHR43014:SF2">
    <property type="entry name" value="MERCURIC REDUCTASE"/>
    <property type="match status" value="1"/>
</dbReference>
<evidence type="ECO:0000313" key="9">
    <source>
        <dbReference type="EMBL" id="KAK5174199.1"/>
    </source>
</evidence>
<dbReference type="Gene3D" id="3.30.390.30">
    <property type="match status" value="1"/>
</dbReference>
<gene>
    <name evidence="9" type="ORF">LTR77_001279</name>
</gene>
<feature type="disulfide bond" description="Redox-active" evidence="6">
    <location>
        <begin position="51"/>
        <end position="56"/>
    </location>
</feature>
<evidence type="ECO:0000256" key="6">
    <source>
        <dbReference type="PIRSR" id="PIRSR000350-4"/>
    </source>
</evidence>
<dbReference type="SUPFAM" id="SSF55424">
    <property type="entry name" value="FAD/NAD-linked reductases, dimerisation (C-terminal) domain"/>
    <property type="match status" value="1"/>
</dbReference>
<evidence type="ECO:0000256" key="2">
    <source>
        <dbReference type="ARBA" id="ARBA00022630"/>
    </source>
</evidence>
<dbReference type="InterPro" id="IPR004099">
    <property type="entry name" value="Pyr_nucl-diS_OxRdtase_dimer"/>
</dbReference>
<dbReference type="GO" id="GO:0050660">
    <property type="term" value="F:flavin adenine dinucleotide binding"/>
    <property type="evidence" value="ECO:0007669"/>
    <property type="project" value="TreeGrafter"/>
</dbReference>
<feature type="active site" description="Proton acceptor" evidence="4">
    <location>
        <position position="495"/>
    </location>
</feature>
<name>A0AAV9PPI9_9PEZI</name>
<evidence type="ECO:0008006" key="11">
    <source>
        <dbReference type="Google" id="ProtNLM"/>
    </source>
</evidence>
<protein>
    <recommendedName>
        <fullName evidence="11">Mercuric reductase</fullName>
    </recommendedName>
</protein>
<evidence type="ECO:0000259" key="8">
    <source>
        <dbReference type="Pfam" id="PF07992"/>
    </source>
</evidence>
<dbReference type="PRINTS" id="PR00411">
    <property type="entry name" value="PNDRDTASEI"/>
</dbReference>
<dbReference type="EMBL" id="JAVRRT010000002">
    <property type="protein sequence ID" value="KAK5174199.1"/>
    <property type="molecule type" value="Genomic_DNA"/>
</dbReference>
<feature type="binding site" evidence="5">
    <location>
        <position position="60"/>
    </location>
    <ligand>
        <name>FAD</name>
        <dbReference type="ChEBI" id="CHEBI:57692"/>
    </ligand>
</feature>
<evidence type="ECO:0000256" key="4">
    <source>
        <dbReference type="PIRSR" id="PIRSR000350-2"/>
    </source>
</evidence>
<dbReference type="InterPro" id="IPR036188">
    <property type="entry name" value="FAD/NAD-bd_sf"/>
</dbReference>
<feature type="binding site" evidence="5">
    <location>
        <begin position="217"/>
        <end position="224"/>
    </location>
    <ligand>
        <name>NAD(+)</name>
        <dbReference type="ChEBI" id="CHEBI:57540"/>
    </ligand>
</feature>
<keyword evidence="10" id="KW-1185">Reference proteome</keyword>
<dbReference type="InterPro" id="IPR016156">
    <property type="entry name" value="FAD/NAD-linked_Rdtase_dimer_sf"/>
</dbReference>
<evidence type="ECO:0000256" key="5">
    <source>
        <dbReference type="PIRSR" id="PIRSR000350-3"/>
    </source>
</evidence>
<dbReference type="InterPro" id="IPR001100">
    <property type="entry name" value="Pyr_nuc-diS_OxRdtase"/>
</dbReference>
<comment type="cofactor">
    <cofactor evidence="5">
        <name>FAD</name>
        <dbReference type="ChEBI" id="CHEBI:57692"/>
    </cofactor>
    <text evidence="5">Binds 1 FAD per subunit.</text>
</comment>
<reference evidence="9 10" key="1">
    <citation type="submission" date="2023-08" db="EMBL/GenBank/DDBJ databases">
        <title>Black Yeasts Isolated from many extreme environments.</title>
        <authorList>
            <person name="Coleine C."/>
            <person name="Stajich J.E."/>
            <person name="Selbmann L."/>
        </authorList>
    </citation>
    <scope>NUCLEOTIDE SEQUENCE [LARGE SCALE GENOMIC DNA]</scope>
    <source>
        <strain evidence="9 10">CCFEE 5935</strain>
    </source>
</reference>
<evidence type="ECO:0000256" key="3">
    <source>
        <dbReference type="ARBA" id="ARBA00022827"/>
    </source>
</evidence>
<keyword evidence="3 5" id="KW-0274">FAD</keyword>
<accession>A0AAV9PPI9</accession>
<dbReference type="PRINTS" id="PR00368">
    <property type="entry name" value="FADPNR"/>
</dbReference>
<feature type="binding site" evidence="5">
    <location>
        <position position="356"/>
    </location>
    <ligand>
        <name>FAD</name>
        <dbReference type="ChEBI" id="CHEBI:57692"/>
    </ligand>
</feature>
<dbReference type="Proteomes" id="UP001337655">
    <property type="component" value="Unassembled WGS sequence"/>
</dbReference>
<dbReference type="Pfam" id="PF07992">
    <property type="entry name" value="Pyr_redox_2"/>
    <property type="match status" value="1"/>
</dbReference>
<comment type="similarity">
    <text evidence="1">Belongs to the class-I pyridine nucleotide-disulfide oxidoreductase family.</text>
</comment>
<dbReference type="PANTHER" id="PTHR43014">
    <property type="entry name" value="MERCURIC REDUCTASE"/>
    <property type="match status" value="1"/>
</dbReference>
<keyword evidence="5" id="KW-0547">Nucleotide-binding</keyword>